<feature type="compositionally biased region" description="Low complexity" evidence="9">
    <location>
        <begin position="556"/>
        <end position="565"/>
    </location>
</feature>
<comment type="caution">
    <text evidence="11">The sequence shown here is derived from an EMBL/GenBank/DDBJ whole genome shotgun (WGS) entry which is preliminary data.</text>
</comment>
<dbReference type="Gene3D" id="1.10.1450.10">
    <property type="entry name" value="Tetraspanin"/>
    <property type="match status" value="1"/>
</dbReference>
<dbReference type="GO" id="GO:0005802">
    <property type="term" value="C:trans-Golgi network"/>
    <property type="evidence" value="ECO:0007669"/>
    <property type="project" value="TreeGrafter"/>
</dbReference>
<dbReference type="InterPro" id="IPR043441">
    <property type="entry name" value="Tjap1/BEGAIN"/>
</dbReference>
<organism evidence="11 12">
    <name type="scientific">Coregonus suidteri</name>
    <dbReference type="NCBI Taxonomy" id="861788"/>
    <lineage>
        <taxon>Eukaryota</taxon>
        <taxon>Metazoa</taxon>
        <taxon>Chordata</taxon>
        <taxon>Craniata</taxon>
        <taxon>Vertebrata</taxon>
        <taxon>Euteleostomi</taxon>
        <taxon>Actinopterygii</taxon>
        <taxon>Neopterygii</taxon>
        <taxon>Teleostei</taxon>
        <taxon>Protacanthopterygii</taxon>
        <taxon>Salmoniformes</taxon>
        <taxon>Salmonidae</taxon>
        <taxon>Coregoninae</taxon>
        <taxon>Coregonus</taxon>
    </lineage>
</organism>
<dbReference type="InterPro" id="IPR018499">
    <property type="entry name" value="Tetraspanin/Peripherin"/>
</dbReference>
<evidence type="ECO:0000256" key="7">
    <source>
        <dbReference type="ARBA" id="ARBA00023136"/>
    </source>
</evidence>
<evidence type="ECO:0000256" key="2">
    <source>
        <dbReference type="ARBA" id="ARBA00004170"/>
    </source>
</evidence>
<dbReference type="SUPFAM" id="SSF48652">
    <property type="entry name" value="Tetraspanin"/>
    <property type="match status" value="1"/>
</dbReference>
<evidence type="ECO:0000256" key="10">
    <source>
        <dbReference type="SAM" id="Phobius"/>
    </source>
</evidence>
<dbReference type="GO" id="GO:0007601">
    <property type="term" value="P:visual perception"/>
    <property type="evidence" value="ECO:0007669"/>
    <property type="project" value="InterPro"/>
</dbReference>
<feature type="compositionally biased region" description="Basic and acidic residues" evidence="9">
    <location>
        <begin position="16"/>
        <end position="48"/>
    </location>
</feature>
<gene>
    <name evidence="11" type="ORF">J4Q44_G00311730</name>
</gene>
<dbReference type="InterPro" id="IPR042026">
    <property type="entry name" value="Peripherin_LEL"/>
</dbReference>
<feature type="coiled-coil region" evidence="8">
    <location>
        <begin position="644"/>
        <end position="678"/>
    </location>
</feature>
<evidence type="ECO:0000313" key="11">
    <source>
        <dbReference type="EMBL" id="KAK6298118.1"/>
    </source>
</evidence>
<evidence type="ECO:0000256" key="5">
    <source>
        <dbReference type="ARBA" id="ARBA00022692"/>
    </source>
</evidence>
<dbReference type="PANTHER" id="PTHR28664">
    <property type="entry name" value="TIGHT JUNCTION-ASSOCIATED PROTEIN 1"/>
    <property type="match status" value="1"/>
</dbReference>
<feature type="transmembrane region" description="Helical" evidence="10">
    <location>
        <begin position="1035"/>
        <end position="1056"/>
    </location>
</feature>
<feature type="compositionally biased region" description="Basic and acidic residues" evidence="9">
    <location>
        <begin position="140"/>
        <end position="151"/>
    </location>
</feature>
<accession>A0AAN8KU77</accession>
<dbReference type="PANTHER" id="PTHR28664:SF3">
    <property type="entry name" value="TIGHT JUNCTION-ASSOCIATED PROTEIN 1"/>
    <property type="match status" value="1"/>
</dbReference>
<evidence type="ECO:0000256" key="1">
    <source>
        <dbReference type="ARBA" id="ARBA00004141"/>
    </source>
</evidence>
<feature type="region of interest" description="Disordered" evidence="9">
    <location>
        <begin position="1"/>
        <end position="179"/>
    </location>
</feature>
<dbReference type="Pfam" id="PF00335">
    <property type="entry name" value="Tetraspanin"/>
    <property type="match status" value="1"/>
</dbReference>
<feature type="compositionally biased region" description="Low complexity" evidence="9">
    <location>
        <begin position="152"/>
        <end position="178"/>
    </location>
</feature>
<evidence type="ECO:0000256" key="3">
    <source>
        <dbReference type="ARBA" id="ARBA00010674"/>
    </source>
</evidence>
<keyword evidence="4" id="KW-0597">Phosphoprotein</keyword>
<reference evidence="11 12" key="1">
    <citation type="submission" date="2021-04" db="EMBL/GenBank/DDBJ databases">
        <authorList>
            <person name="De Guttry C."/>
            <person name="Zahm M."/>
            <person name="Klopp C."/>
            <person name="Cabau C."/>
            <person name="Louis A."/>
            <person name="Berthelot C."/>
            <person name="Parey E."/>
            <person name="Roest Crollius H."/>
            <person name="Montfort J."/>
            <person name="Robinson-Rechavi M."/>
            <person name="Bucao C."/>
            <person name="Bouchez O."/>
            <person name="Gislard M."/>
            <person name="Lluch J."/>
            <person name="Milhes M."/>
            <person name="Lampietro C."/>
            <person name="Lopez Roques C."/>
            <person name="Donnadieu C."/>
            <person name="Braasch I."/>
            <person name="Desvignes T."/>
            <person name="Postlethwait J."/>
            <person name="Bobe J."/>
            <person name="Wedekind C."/>
            <person name="Guiguen Y."/>
        </authorList>
    </citation>
    <scope>NUCLEOTIDE SEQUENCE [LARGE SCALE GENOMIC DNA]</scope>
    <source>
        <strain evidence="11">Cs_M1</strain>
        <tissue evidence="11">Blood</tissue>
    </source>
</reference>
<dbReference type="EMBL" id="JAGTTL010000030">
    <property type="protein sequence ID" value="KAK6298118.1"/>
    <property type="molecule type" value="Genomic_DNA"/>
</dbReference>
<dbReference type="Proteomes" id="UP001356427">
    <property type="component" value="Unassembled WGS sequence"/>
</dbReference>
<keyword evidence="5 10" id="KW-0812">Transmembrane</keyword>
<feature type="region of interest" description="Disordered" evidence="9">
    <location>
        <begin position="404"/>
        <end position="620"/>
    </location>
</feature>
<keyword evidence="7 10" id="KW-0472">Membrane</keyword>
<evidence type="ECO:0000256" key="4">
    <source>
        <dbReference type="ARBA" id="ARBA00022553"/>
    </source>
</evidence>
<dbReference type="InterPro" id="IPR000830">
    <property type="entry name" value="Peripherin/rom-1"/>
</dbReference>
<evidence type="ECO:0000256" key="9">
    <source>
        <dbReference type="SAM" id="MobiDB-lite"/>
    </source>
</evidence>
<evidence type="ECO:0000256" key="6">
    <source>
        <dbReference type="ARBA" id="ARBA00022989"/>
    </source>
</evidence>
<keyword evidence="8" id="KW-0175">Coiled coil</keyword>
<sequence length="1284" mass="142383">MISEADRQGAVRPKRSPSDGHRDRDRDRSPRRRAEADQHYLQERHQEGIDDLPAGKKQMMEKFFTPVHSPPPGGITSQKHRHHNPDHHHQHQDQERETHSRSRDNDRGSSERHGHHHHHGNHLQDDQEQSHRRHHHPQHLYHDNEMSDHHTTVTLSRASSSSLSSSSSSTDSSTEWSSEAGIDDKFSLKHASRPQHTMSCSNIAGGRQFREDDSELQVCATVKQGRMHGGGNPGTHHRAQGRGGHEPSYSELNRCHSRSEEGLLQNTGTDRGKARTPPHLKHGPLYKTASLGRSLAFSEEVLAGPKRAVSSIQLPSKGILKNKEAPRDIRKAKSMEVLSPRVAGKEAGPKGKQDVEALKDAARQSMVKGKIQFSAFLDEITKQVISPARLNTLGVPVETVGLGPAKAPASPKSQLKSQPQLPTKKQGDGQGEERETVTKPQALPRKLRNDSDTRSRKISLPAKFGYESKNHTPRLGSPPTRHSSQPYPPHPPAGYEDQPASLPDFQGPVGNRHGRYGPLLTDGTVCSSPEPSHHKHWSYKHLDQSHRPCHSPPSSPHTQQPQLPHRTPIRTHSPPPVPGPESESPSSKSDSSRNRDRDTASPSSEHSHNRSTYRWRPKPHRALTGDIGELQALQEENAELHQNLMQTVVCIESLEAELARAREELGHMKEKFKRLQDTHTGTQHTNSLLGEQLHSATESLSSERKYMVQRITILSTELEQANATIASLENINVPCLIKELLEKHFDSGDTVKQFLKNALKTGQSTGDIQSPAPKLEQKPSDWSGAGLREFEASPQNVTSFVPWKQEEGFGVIGQTGNEDSPPMSPPFSVADISMAIYKKLAASQATRQPRPSNYQPHTDTPPNPYPLVELGTGGAGGAVGEGYLLPAVKGGVAGAGRAAESKQGAVVDVSYLMAQRVLDEFMHQLTHPEDGSGAMALLKLQFPLQRRVRLAQGLWLLSWLAVLAGAFTFSLGVYLKTELLRRAEVMDNTEIHVVPNILMLVGLVTIGINLFAGRVCQDSLDSARFPPWKPFLLPWYGLAWMVCVWLLSAVVLSYALQGKLEESLKVGLKNGIRFYRDTDVPGRCFQKETIDTLQMELRCCGNTNYRDWFEVQWISNRYLDFTSKEVKDRVRSNVDGRYLMDGVPFSCCNPGSPRPCLQNHLTDNTAHYNYEHQSEELNLYNRGCREALVDYYMGLMNTIGPGILSVISLQMSVLVSLRYLQTSLDGVDPENPEADSEGYILAKGVKETLMDVKTTVFKLLQFGQVDAGDEAEAGADGEKAATSS</sequence>
<feature type="compositionally biased region" description="Polar residues" evidence="9">
    <location>
        <begin position="411"/>
        <end position="423"/>
    </location>
</feature>
<dbReference type="FunFam" id="1.10.1450.10:FF:000002">
    <property type="entry name" value="Retinal outer segment membrane protein 1"/>
    <property type="match status" value="1"/>
</dbReference>
<feature type="compositionally biased region" description="Basic residues" evidence="9">
    <location>
        <begin position="78"/>
        <end position="90"/>
    </location>
</feature>
<evidence type="ECO:0000313" key="12">
    <source>
        <dbReference type="Proteomes" id="UP001356427"/>
    </source>
</evidence>
<dbReference type="GO" id="GO:0007030">
    <property type="term" value="P:Golgi organization"/>
    <property type="evidence" value="ECO:0007669"/>
    <property type="project" value="TreeGrafter"/>
</dbReference>
<feature type="compositionally biased region" description="Basic residues" evidence="9">
    <location>
        <begin position="274"/>
        <end position="284"/>
    </location>
</feature>
<dbReference type="GO" id="GO:0016020">
    <property type="term" value="C:membrane"/>
    <property type="evidence" value="ECO:0007669"/>
    <property type="project" value="UniProtKB-SubCell"/>
</dbReference>
<feature type="compositionally biased region" description="Basic residues" evidence="9">
    <location>
        <begin position="609"/>
        <end position="620"/>
    </location>
</feature>
<feature type="compositionally biased region" description="Basic and acidic residues" evidence="9">
    <location>
        <begin position="91"/>
        <end position="112"/>
    </location>
</feature>
<proteinExistence type="inferred from homology"/>
<name>A0AAN8KU77_9TELE</name>
<feature type="region of interest" description="Disordered" evidence="9">
    <location>
        <begin position="762"/>
        <end position="786"/>
    </location>
</feature>
<comment type="subcellular location">
    <subcellularLocation>
        <location evidence="1">Membrane</location>
        <topology evidence="1">Multi-pass membrane protein</topology>
    </subcellularLocation>
    <subcellularLocation>
        <location evidence="2">Membrane</location>
        <topology evidence="2">Peripheral membrane protein</topology>
    </subcellularLocation>
</comment>
<dbReference type="InterPro" id="IPR018498">
    <property type="entry name" value="Peripherin/rom-1_CS"/>
</dbReference>
<feature type="transmembrane region" description="Helical" evidence="10">
    <location>
        <begin position="954"/>
        <end position="975"/>
    </location>
</feature>
<feature type="region of interest" description="Disordered" evidence="9">
    <location>
        <begin position="224"/>
        <end position="286"/>
    </location>
</feature>
<evidence type="ECO:0000256" key="8">
    <source>
        <dbReference type="SAM" id="Coils"/>
    </source>
</evidence>
<dbReference type="CDD" id="cd03162">
    <property type="entry name" value="peripherin_like_LEL"/>
    <property type="match status" value="1"/>
</dbReference>
<feature type="compositionally biased region" description="Low complexity" evidence="9">
    <location>
        <begin position="580"/>
        <end position="589"/>
    </location>
</feature>
<protein>
    <submittedName>
        <fullName evidence="11">Uncharacterized protein</fullName>
    </submittedName>
</protein>
<keyword evidence="6 10" id="KW-1133">Transmembrane helix</keyword>
<feature type="compositionally biased region" description="Basic and acidic residues" evidence="9">
    <location>
        <begin position="425"/>
        <end position="437"/>
    </location>
</feature>
<feature type="compositionally biased region" description="Basic and acidic residues" evidence="9">
    <location>
        <begin position="590"/>
        <end position="599"/>
    </location>
</feature>
<dbReference type="PROSITE" id="PS00930">
    <property type="entry name" value="RDS_ROM1"/>
    <property type="match status" value="1"/>
</dbReference>
<comment type="similarity">
    <text evidence="3">Belongs to the PRPH2/ROM1 family.</text>
</comment>
<keyword evidence="12" id="KW-1185">Reference proteome</keyword>
<dbReference type="InterPro" id="IPR008952">
    <property type="entry name" value="Tetraspanin_EC2_sf"/>
</dbReference>
<dbReference type="PRINTS" id="PR00218">
    <property type="entry name" value="PERIPHERNRDS"/>
</dbReference>
<feature type="transmembrane region" description="Helical" evidence="10">
    <location>
        <begin position="996"/>
        <end position="1015"/>
    </location>
</feature>